<gene>
    <name evidence="1" type="ordered locus">RCAP_rcc02984</name>
</gene>
<dbReference type="STRING" id="272942.RCAP_rcc02984"/>
<reference evidence="1 2" key="2">
    <citation type="journal article" date="2010" name="J. Bacteriol.">
        <title>Complete genome sequence of the photosynthetic purple nonsulfur bacterium Rhodobacter capsulatus SB 1003.</title>
        <authorList>
            <person name="Strnad H."/>
            <person name="Lapidus A."/>
            <person name="Paces J."/>
            <person name="Ulbrich P."/>
            <person name="Vlcek C."/>
            <person name="Paces V."/>
            <person name="Haselkorn R."/>
        </authorList>
    </citation>
    <scope>NUCLEOTIDE SEQUENCE [LARGE SCALE GENOMIC DNA]</scope>
    <source>
        <strain evidence="2">ATCC BAA-309 / NBRC 16581 / SB1003</strain>
    </source>
</reference>
<dbReference type="EMBL" id="CP001312">
    <property type="protein sequence ID" value="ADE86711.1"/>
    <property type="molecule type" value="Genomic_DNA"/>
</dbReference>
<dbReference type="InterPro" id="IPR018666">
    <property type="entry name" value="DUF2125"/>
</dbReference>
<dbReference type="Proteomes" id="UP000002361">
    <property type="component" value="Chromosome"/>
</dbReference>
<accession>D5AQC2</accession>
<organism evidence="1 2">
    <name type="scientific">Rhodobacter capsulatus (strain ATCC BAA-309 / NBRC 16581 / SB1003)</name>
    <dbReference type="NCBI Taxonomy" id="272942"/>
    <lineage>
        <taxon>Bacteria</taxon>
        <taxon>Pseudomonadati</taxon>
        <taxon>Pseudomonadota</taxon>
        <taxon>Alphaproteobacteria</taxon>
        <taxon>Rhodobacterales</taxon>
        <taxon>Rhodobacter group</taxon>
        <taxon>Rhodobacter</taxon>
    </lineage>
</organism>
<dbReference type="RefSeq" id="WP_013068684.1">
    <property type="nucleotide sequence ID" value="NC_014034.1"/>
</dbReference>
<reference key="1">
    <citation type="submission" date="2008-12" db="EMBL/GenBank/DDBJ databases">
        <title>Complete genome sequence of Rhodobacter capsulatus SB1003.</title>
        <authorList>
            <person name="Strnad H."/>
            <person name="Lapidus A."/>
            <person name="Vlcek C."/>
            <person name="Ulbrich P."/>
            <person name="Paces J."/>
            <person name="Maltsev N."/>
            <person name="Kumar V."/>
            <person name="Kogan Y."/>
            <person name="Milgram A."/>
            <person name="Rebrekov D."/>
            <person name="Mazur M."/>
            <person name="Cox R."/>
            <person name="Kyrpides N."/>
            <person name="Kolar M."/>
            <person name="Sachova J."/>
            <person name="Ridl J."/>
            <person name="Ivanova N."/>
            <person name="Kapatral V."/>
            <person name="Los T."/>
            <person name="Lykidis A."/>
            <person name="Mikhailova N."/>
            <person name="Reznik G."/>
            <person name="Vasieva O."/>
            <person name="Fonstein M."/>
            <person name="Paces V."/>
            <person name="Haselkorn R."/>
        </authorList>
    </citation>
    <scope>NUCLEOTIDE SEQUENCE</scope>
    <source>
        <strain>SB1003</strain>
    </source>
</reference>
<dbReference type="GeneID" id="31491779"/>
<dbReference type="HOGENOM" id="CLU_070576_0_0_5"/>
<dbReference type="eggNOG" id="COG4093">
    <property type="taxonomic scope" value="Bacteria"/>
</dbReference>
<evidence type="ECO:0000313" key="2">
    <source>
        <dbReference type="Proteomes" id="UP000002361"/>
    </source>
</evidence>
<dbReference type="Pfam" id="PF09898">
    <property type="entry name" value="DUF2125"/>
    <property type="match status" value="1"/>
</dbReference>
<proteinExistence type="predicted"/>
<name>D5AQC2_RHOCB</name>
<evidence type="ECO:0008006" key="3">
    <source>
        <dbReference type="Google" id="ProtNLM"/>
    </source>
</evidence>
<sequence length="330" mass="33943">MRVWVWGVVLAGCVLAADWGAGQGMAAWLRRTLAGSETAGAAQVSARGFPARIGVQIEAPWLAEAGRPVLALERATVTAPVWNPLAWTLDLPLPQRVTLQGLPFALTGAAAALTVAAAPGADLPLAGITLRMDSPALQLAAAKAPSLAAESVDLTLRPTDDPRLLQLTGAIVAPALPPGLAGALSRQAGLATPLPDRLDRIALEAGVALAQPPALLSAGPVALTALDLRRADLLWGGHRIGVSGRLSVTPDGWPEGTLTIALADFPVWLDLGLAAGLVPPERKPMLAAMGEYLARQSPDGSVLLPLSFANGRMSLAAIPLGPAPRLPQRQ</sequence>
<protein>
    <recommendedName>
        <fullName evidence="3">DUF2125 domain-containing protein</fullName>
    </recommendedName>
</protein>
<evidence type="ECO:0000313" key="1">
    <source>
        <dbReference type="EMBL" id="ADE86711.1"/>
    </source>
</evidence>
<keyword evidence="2" id="KW-1185">Reference proteome</keyword>
<dbReference type="OrthoDB" id="7625707at2"/>
<dbReference type="KEGG" id="rcp:RCAP_rcc02984"/>
<dbReference type="AlphaFoldDB" id="D5AQC2"/>